<reference evidence="1" key="1">
    <citation type="submission" date="2019-10" db="EMBL/GenBank/DDBJ databases">
        <authorList>
            <person name="Ross D.E."/>
            <person name="Gulliver D."/>
        </authorList>
    </citation>
    <scope>NUCLEOTIDE SEQUENCE</scope>
    <source>
        <strain evidence="1">DER-2019</strain>
    </source>
</reference>
<dbReference type="Proteomes" id="UP000616595">
    <property type="component" value="Unassembled WGS sequence"/>
</dbReference>
<reference evidence="1" key="2">
    <citation type="submission" date="2020-10" db="EMBL/GenBank/DDBJ databases">
        <title>Comparative genomics of the Acetobacterium genus.</title>
        <authorList>
            <person name="Marshall C."/>
            <person name="May H."/>
            <person name="Norman S."/>
        </authorList>
    </citation>
    <scope>NUCLEOTIDE SEQUENCE</scope>
    <source>
        <strain evidence="1">DER-2019</strain>
    </source>
</reference>
<dbReference type="GO" id="GO:0006281">
    <property type="term" value="P:DNA repair"/>
    <property type="evidence" value="ECO:0007669"/>
    <property type="project" value="InterPro"/>
</dbReference>
<dbReference type="GO" id="GO:0000287">
    <property type="term" value="F:magnesium ion binding"/>
    <property type="evidence" value="ECO:0007669"/>
    <property type="project" value="InterPro"/>
</dbReference>
<dbReference type="OrthoDB" id="2087700at2"/>
<accession>A0A923HVV1</accession>
<organism evidence="1 2">
    <name type="scientific">Acetobacterium paludosum</name>
    <dbReference type="NCBI Taxonomy" id="52693"/>
    <lineage>
        <taxon>Bacteria</taxon>
        <taxon>Bacillati</taxon>
        <taxon>Bacillota</taxon>
        <taxon>Clostridia</taxon>
        <taxon>Eubacteriales</taxon>
        <taxon>Eubacteriaceae</taxon>
        <taxon>Acetobacterium</taxon>
    </lineage>
</organism>
<dbReference type="AlphaFoldDB" id="A0A923HVV1"/>
<dbReference type="InterPro" id="IPR036614">
    <property type="entry name" value="RusA-like_sf"/>
</dbReference>
<protein>
    <submittedName>
        <fullName evidence="1">Uncharacterized protein</fullName>
    </submittedName>
</protein>
<keyword evidence="2" id="KW-1185">Reference proteome</keyword>
<dbReference type="RefSeq" id="WP_148568480.1">
    <property type="nucleotide sequence ID" value="NZ_RXYA01000018.1"/>
</dbReference>
<dbReference type="GO" id="GO:0006310">
    <property type="term" value="P:DNA recombination"/>
    <property type="evidence" value="ECO:0007669"/>
    <property type="project" value="InterPro"/>
</dbReference>
<dbReference type="Gene3D" id="3.30.1330.70">
    <property type="entry name" value="Holliday junction resolvase RusA"/>
    <property type="match status" value="1"/>
</dbReference>
<name>A0A923HVV1_9FIRM</name>
<dbReference type="EMBL" id="WJBD01000019">
    <property type="protein sequence ID" value="MBC3889484.1"/>
    <property type="molecule type" value="Genomic_DNA"/>
</dbReference>
<dbReference type="SUPFAM" id="SSF103084">
    <property type="entry name" value="Holliday junction resolvase RusA"/>
    <property type="match status" value="1"/>
</dbReference>
<sequence length="130" mass="14830">MSSFSNGIYSFFIPGKLPGLNEYTRANRTHRQKGAKLKDETDQYVAYCAMNKLGGIQISNPVHIKYIWVEHDKKRDLDNIAFAKKFIQDALVKIGVLENDGWKNITGFEDHFEVNKDKPGVLLEIVEVEA</sequence>
<proteinExistence type="predicted"/>
<evidence type="ECO:0000313" key="2">
    <source>
        <dbReference type="Proteomes" id="UP000616595"/>
    </source>
</evidence>
<gene>
    <name evidence="1" type="ORF">GH810_14305</name>
</gene>
<comment type="caution">
    <text evidence="1">The sequence shown here is derived from an EMBL/GenBank/DDBJ whole genome shotgun (WGS) entry which is preliminary data.</text>
</comment>
<evidence type="ECO:0000313" key="1">
    <source>
        <dbReference type="EMBL" id="MBC3889484.1"/>
    </source>
</evidence>